<evidence type="ECO:0000313" key="11">
    <source>
        <dbReference type="Proteomes" id="UP000064967"/>
    </source>
</evidence>
<evidence type="ECO:0000256" key="5">
    <source>
        <dbReference type="ARBA" id="ARBA00022777"/>
    </source>
</evidence>
<name>A0A0K1PQU8_9BACT</name>
<dbReference type="KEGG" id="llu:AKJ09_02566"/>
<protein>
    <recommendedName>
        <fullName evidence="1">non-specific serine/threonine protein kinase</fullName>
        <ecNumber evidence="1">2.7.11.1</ecNumber>
    </recommendedName>
</protein>
<dbReference type="OrthoDB" id="9779541at2"/>
<accession>A0A0K1PQU8</accession>
<dbReference type="Gene3D" id="3.30.200.20">
    <property type="entry name" value="Phosphorylase Kinase, domain 1"/>
    <property type="match status" value="1"/>
</dbReference>
<dbReference type="Proteomes" id="UP000064967">
    <property type="component" value="Chromosome"/>
</dbReference>
<evidence type="ECO:0000256" key="6">
    <source>
        <dbReference type="ARBA" id="ARBA00022840"/>
    </source>
</evidence>
<dbReference type="InterPro" id="IPR011009">
    <property type="entry name" value="Kinase-like_dom_sf"/>
</dbReference>
<feature type="region of interest" description="Disordered" evidence="8">
    <location>
        <begin position="330"/>
        <end position="392"/>
    </location>
</feature>
<keyword evidence="3" id="KW-0808">Transferase</keyword>
<evidence type="ECO:0000313" key="10">
    <source>
        <dbReference type="EMBL" id="AKU95902.1"/>
    </source>
</evidence>
<dbReference type="PROSITE" id="PS00107">
    <property type="entry name" value="PROTEIN_KINASE_ATP"/>
    <property type="match status" value="1"/>
</dbReference>
<gene>
    <name evidence="10" type="ORF">AKJ09_02566</name>
</gene>
<keyword evidence="6 7" id="KW-0067">ATP-binding</keyword>
<dbReference type="AlphaFoldDB" id="A0A0K1PQU8"/>
<dbReference type="GO" id="GO:0005524">
    <property type="term" value="F:ATP binding"/>
    <property type="evidence" value="ECO:0007669"/>
    <property type="project" value="UniProtKB-UniRule"/>
</dbReference>
<keyword evidence="4 7" id="KW-0547">Nucleotide-binding</keyword>
<dbReference type="CDD" id="cd14014">
    <property type="entry name" value="STKc_PknB_like"/>
    <property type="match status" value="1"/>
</dbReference>
<proteinExistence type="predicted"/>
<evidence type="ECO:0000259" key="9">
    <source>
        <dbReference type="PROSITE" id="PS50011"/>
    </source>
</evidence>
<dbReference type="GO" id="GO:0004674">
    <property type="term" value="F:protein serine/threonine kinase activity"/>
    <property type="evidence" value="ECO:0007669"/>
    <property type="project" value="UniProtKB-KW"/>
</dbReference>
<evidence type="ECO:0000256" key="7">
    <source>
        <dbReference type="PROSITE-ProRule" id="PRU10141"/>
    </source>
</evidence>
<dbReference type="STRING" id="1391654.AKJ09_02566"/>
<evidence type="ECO:0000256" key="8">
    <source>
        <dbReference type="SAM" id="MobiDB-lite"/>
    </source>
</evidence>
<reference evidence="10 11" key="1">
    <citation type="submission" date="2015-08" db="EMBL/GenBank/DDBJ databases">
        <authorList>
            <person name="Babu N.S."/>
            <person name="Beckwith C.J."/>
            <person name="Beseler K.G."/>
            <person name="Brison A."/>
            <person name="Carone J.V."/>
            <person name="Caskin T.P."/>
            <person name="Diamond M."/>
            <person name="Durham M.E."/>
            <person name="Foxe J.M."/>
            <person name="Go M."/>
            <person name="Henderson B.A."/>
            <person name="Jones I.B."/>
            <person name="McGettigan J.A."/>
            <person name="Micheletti S.J."/>
            <person name="Nasrallah M.E."/>
            <person name="Ortiz D."/>
            <person name="Piller C.R."/>
            <person name="Privatt S.R."/>
            <person name="Schneider S.L."/>
            <person name="Sharp S."/>
            <person name="Smith T.C."/>
            <person name="Stanton J.D."/>
            <person name="Ullery H.E."/>
            <person name="Wilson R.J."/>
            <person name="Serrano M.G."/>
            <person name="Buck G."/>
            <person name="Lee V."/>
            <person name="Wang Y."/>
            <person name="Carvalho R."/>
            <person name="Voegtly L."/>
            <person name="Shi R."/>
            <person name="Duckworth R."/>
            <person name="Johnson A."/>
            <person name="Loviza R."/>
            <person name="Walstead R."/>
            <person name="Shah Z."/>
            <person name="Kiflezghi M."/>
            <person name="Wade K."/>
            <person name="Ball S.L."/>
            <person name="Bradley K.W."/>
            <person name="Asai D.J."/>
            <person name="Bowman C.A."/>
            <person name="Russell D.A."/>
            <person name="Pope W.H."/>
            <person name="Jacobs-Sera D."/>
            <person name="Hendrix R.W."/>
            <person name="Hatfull G.F."/>
        </authorList>
    </citation>
    <scope>NUCLEOTIDE SEQUENCE [LARGE SCALE GENOMIC DNA]</scope>
    <source>
        <strain evidence="10 11">DSM 27648</strain>
    </source>
</reference>
<dbReference type="EC" id="2.7.11.1" evidence="1"/>
<feature type="compositionally biased region" description="Low complexity" evidence="8">
    <location>
        <begin position="362"/>
        <end position="372"/>
    </location>
</feature>
<dbReference type="InterPro" id="IPR000719">
    <property type="entry name" value="Prot_kinase_dom"/>
</dbReference>
<dbReference type="Pfam" id="PF00069">
    <property type="entry name" value="Pkinase"/>
    <property type="match status" value="1"/>
</dbReference>
<sequence length="440" mass="46937">MQCPSCHSFIEGNPPFCSTCGAPMPRDVVDPLVGRVLHGKYKVVKLLGEGGMGAVYVGEQSLGPTVRKVAIKTLHSHLSRDPQIRERFHREVGTLAGLEHPNTVQVFDFGTTEDGLLFIVMEFVQGESIATVLEKGGAMAAARVQKVLTQICGSLAEAHSKGIIHRDLKPDNVILTDRAGQKDFVKVLDFGIAKRSGEEDRNEAKLTQQGMVLGTPPYMSPEQFTGQPLDVRSDIYSLGVMGYEMLTGQLPFEAKTAWEWATLHMTAAPKALEATPNGAALPESMRGAIMRALAKSPDQRFASVNDFLDRFTGTAPADGPEIARRQPTVQDAPAYGAPPPAYGAPPAMGADPQKGKTQMGEPLAFPPGFGASPAPPAYGSPAGGTSPGMAAAPMVAQASSPYGAPRLRPRTEAFLTRRRLRPVRVATRALSSALRASSRC</sequence>
<dbReference type="PROSITE" id="PS50011">
    <property type="entry name" value="PROTEIN_KINASE_DOM"/>
    <property type="match status" value="1"/>
</dbReference>
<dbReference type="FunFam" id="1.10.510.10:FF:000021">
    <property type="entry name" value="Serine/threonine protein kinase"/>
    <property type="match status" value="1"/>
</dbReference>
<feature type="binding site" evidence="7">
    <location>
        <position position="72"/>
    </location>
    <ligand>
        <name>ATP</name>
        <dbReference type="ChEBI" id="CHEBI:30616"/>
    </ligand>
</feature>
<dbReference type="InterPro" id="IPR008271">
    <property type="entry name" value="Ser/Thr_kinase_AS"/>
</dbReference>
<dbReference type="SUPFAM" id="SSF56112">
    <property type="entry name" value="Protein kinase-like (PK-like)"/>
    <property type="match status" value="1"/>
</dbReference>
<evidence type="ECO:0000256" key="1">
    <source>
        <dbReference type="ARBA" id="ARBA00012513"/>
    </source>
</evidence>
<keyword evidence="5 10" id="KW-0418">Kinase</keyword>
<organism evidence="10 11">
    <name type="scientific">Labilithrix luteola</name>
    <dbReference type="NCBI Taxonomy" id="1391654"/>
    <lineage>
        <taxon>Bacteria</taxon>
        <taxon>Pseudomonadati</taxon>
        <taxon>Myxococcota</taxon>
        <taxon>Polyangia</taxon>
        <taxon>Polyangiales</taxon>
        <taxon>Labilitrichaceae</taxon>
        <taxon>Labilithrix</taxon>
    </lineage>
</organism>
<dbReference type="PANTHER" id="PTHR43289">
    <property type="entry name" value="MITOGEN-ACTIVATED PROTEIN KINASE KINASE KINASE 20-RELATED"/>
    <property type="match status" value="1"/>
</dbReference>
<keyword evidence="2 10" id="KW-0723">Serine/threonine-protein kinase</keyword>
<evidence type="ECO:0000256" key="2">
    <source>
        <dbReference type="ARBA" id="ARBA00022527"/>
    </source>
</evidence>
<feature type="domain" description="Protein kinase" evidence="9">
    <location>
        <begin position="41"/>
        <end position="312"/>
    </location>
</feature>
<dbReference type="Gene3D" id="1.10.510.10">
    <property type="entry name" value="Transferase(Phosphotransferase) domain 1"/>
    <property type="match status" value="1"/>
</dbReference>
<evidence type="ECO:0000256" key="4">
    <source>
        <dbReference type="ARBA" id="ARBA00022741"/>
    </source>
</evidence>
<dbReference type="PROSITE" id="PS00108">
    <property type="entry name" value="PROTEIN_KINASE_ST"/>
    <property type="match status" value="1"/>
</dbReference>
<evidence type="ECO:0000256" key="3">
    <source>
        <dbReference type="ARBA" id="ARBA00022679"/>
    </source>
</evidence>
<keyword evidence="11" id="KW-1185">Reference proteome</keyword>
<dbReference type="EMBL" id="CP012333">
    <property type="protein sequence ID" value="AKU95902.1"/>
    <property type="molecule type" value="Genomic_DNA"/>
</dbReference>
<dbReference type="SMART" id="SM00220">
    <property type="entry name" value="S_TKc"/>
    <property type="match status" value="1"/>
</dbReference>
<dbReference type="PANTHER" id="PTHR43289:SF6">
    <property type="entry name" value="SERINE_THREONINE-PROTEIN KINASE NEKL-3"/>
    <property type="match status" value="1"/>
</dbReference>
<dbReference type="InterPro" id="IPR017441">
    <property type="entry name" value="Protein_kinase_ATP_BS"/>
</dbReference>